<dbReference type="RefSeq" id="XP_011130612.1">
    <property type="nucleotide sequence ID" value="XM_011132310.1"/>
</dbReference>
<dbReference type="EMBL" id="AFNH02000595">
    <property type="protein sequence ID" value="EZG66542.1"/>
    <property type="molecule type" value="Genomic_DNA"/>
</dbReference>
<sequence>MNLRPFIVERVKSAGKRVCDEIKDVNLNEECIIIGTLYKVMKLKPQILDEYMENVAKGESRLKFVDSSDSLVIEDGTGRLTLEGSVDVQKLVTGLVVGLRGSQSGNGVFRVTEVITPKLPRLKPTIFLGPAENLAPAAPFRGHAAQGRGGAQPPTESRCIAFIADLGIGCQTTAERRKALVNLLADSELSVGLLVLQGRSVRSLDMSSIGALDGFIAAVAPSMSVHVMPTDEFEVMPLQPFPKSYLPVAVNYANVFRVTSPHAFSVDMEVDTGMDTSKQQDGELDDGFRVLCLPDACVADVMCYSSVDDPLEAMQLAFAFRSCAPTAPDTLSCFPFSAHDPFVLAQDADIPHLVVGCQGPRCRTLASPQWDAATPQACLQENGTLLVALPAFNDTGCVLFVDLDARQAFHYQISQ</sequence>
<dbReference type="PANTHER" id="PTHR10416">
    <property type="entry name" value="DNA POLYMERASE DELTA SUBUNIT 2"/>
    <property type="match status" value="1"/>
</dbReference>
<protein>
    <submittedName>
        <fullName evidence="4">DNA polymerase subunit delta</fullName>
    </submittedName>
</protein>
<proteinExistence type="inferred from homology"/>
<gene>
    <name evidence="4" type="ORF">GNI_079580</name>
</gene>
<dbReference type="InterPro" id="IPR024826">
    <property type="entry name" value="DNA_pol_delta/II_ssu"/>
</dbReference>
<evidence type="ECO:0000256" key="2">
    <source>
        <dbReference type="ARBA" id="ARBA00022705"/>
    </source>
</evidence>
<dbReference type="Proteomes" id="UP000019763">
    <property type="component" value="Unassembled WGS sequence"/>
</dbReference>
<organism evidence="4 5">
    <name type="scientific">Gregarina niphandrodes</name>
    <name type="common">Septate eugregarine</name>
    <dbReference type="NCBI Taxonomy" id="110365"/>
    <lineage>
        <taxon>Eukaryota</taxon>
        <taxon>Sar</taxon>
        <taxon>Alveolata</taxon>
        <taxon>Apicomplexa</taxon>
        <taxon>Conoidasida</taxon>
        <taxon>Gregarinasina</taxon>
        <taxon>Eugregarinorida</taxon>
        <taxon>Gregarinidae</taxon>
        <taxon>Gregarina</taxon>
    </lineage>
</organism>
<dbReference type="Gene3D" id="3.60.21.50">
    <property type="match status" value="1"/>
</dbReference>
<dbReference type="AlphaFoldDB" id="A0A023B6G4"/>
<name>A0A023B6G4_GRENI</name>
<dbReference type="GeneID" id="22912899"/>
<dbReference type="Gene3D" id="2.40.50.430">
    <property type="match status" value="1"/>
</dbReference>
<dbReference type="Pfam" id="PF18018">
    <property type="entry name" value="DNA_pol_D_N"/>
    <property type="match status" value="1"/>
</dbReference>
<comment type="similarity">
    <text evidence="1">Belongs to the DNA polymerase delta/II small subunit family.</text>
</comment>
<evidence type="ECO:0000256" key="1">
    <source>
        <dbReference type="ARBA" id="ARBA00006035"/>
    </source>
</evidence>
<accession>A0A023B6G4</accession>
<keyword evidence="5" id="KW-1185">Reference proteome</keyword>
<dbReference type="GO" id="GO:0043625">
    <property type="term" value="C:delta DNA polymerase complex"/>
    <property type="evidence" value="ECO:0007669"/>
    <property type="project" value="TreeGrafter"/>
</dbReference>
<dbReference type="InterPro" id="IPR040663">
    <property type="entry name" value="DNA_pol_D_N"/>
</dbReference>
<dbReference type="OMA" id="TLIWRHY"/>
<dbReference type="VEuPathDB" id="CryptoDB:GNI_079580"/>
<evidence type="ECO:0000313" key="4">
    <source>
        <dbReference type="EMBL" id="EZG66542.1"/>
    </source>
</evidence>
<reference evidence="4" key="1">
    <citation type="submission" date="2013-12" db="EMBL/GenBank/DDBJ databases">
        <authorList>
            <person name="Omoto C.K."/>
            <person name="Sibley D."/>
            <person name="Venepally P."/>
            <person name="Hadjithomas M."/>
            <person name="Karamycheva S."/>
            <person name="Brunk B."/>
            <person name="Roos D."/>
            <person name="Caler E."/>
            <person name="Lorenzi H."/>
        </authorList>
    </citation>
    <scope>NUCLEOTIDE SEQUENCE</scope>
</reference>
<evidence type="ECO:0000313" key="5">
    <source>
        <dbReference type="Proteomes" id="UP000019763"/>
    </source>
</evidence>
<dbReference type="eggNOG" id="KOG2732">
    <property type="taxonomic scope" value="Eukaryota"/>
</dbReference>
<dbReference type="OrthoDB" id="3763at2759"/>
<dbReference type="PANTHER" id="PTHR10416:SF0">
    <property type="entry name" value="DNA POLYMERASE DELTA SUBUNIT 2"/>
    <property type="match status" value="1"/>
</dbReference>
<evidence type="ECO:0000259" key="3">
    <source>
        <dbReference type="Pfam" id="PF18018"/>
    </source>
</evidence>
<keyword evidence="2" id="KW-0235">DNA replication</keyword>
<feature type="domain" description="DNA polymerase delta subunit OB-fold" evidence="3">
    <location>
        <begin position="2"/>
        <end position="114"/>
    </location>
</feature>
<comment type="caution">
    <text evidence="4">The sequence shown here is derived from an EMBL/GenBank/DDBJ whole genome shotgun (WGS) entry which is preliminary data.</text>
</comment>
<dbReference type="GO" id="GO:0006271">
    <property type="term" value="P:DNA strand elongation involved in DNA replication"/>
    <property type="evidence" value="ECO:0007669"/>
    <property type="project" value="TreeGrafter"/>
</dbReference>